<sequence>MEMEMKVLVRMTVTSPSTPAITIPRWTKPGEPQTTPPRKLFGWYRLFYRGKPIQMPERCVKKEMCGTHAPLWLVGTHPRIRDGVVTRKVCGHWKNNCCLFQSPPIQVKACRGNYYVY</sequence>
<evidence type="ECO:0000256" key="2">
    <source>
        <dbReference type="ARBA" id="ARBA00023157"/>
    </source>
</evidence>
<reference evidence="4 5" key="1">
    <citation type="submission" date="2024-05" db="EMBL/GenBank/DDBJ databases">
        <title>Genome sequencing and assembly of Indian major carp, Cirrhinus mrigala (Hamilton, 1822).</title>
        <authorList>
            <person name="Mohindra V."/>
            <person name="Chowdhury L.M."/>
            <person name="Lal K."/>
            <person name="Jena J.K."/>
        </authorList>
    </citation>
    <scope>NUCLEOTIDE SEQUENCE [LARGE SCALE GENOMIC DNA]</scope>
    <source>
        <strain evidence="4">CM1030</strain>
        <tissue evidence="4">Blood</tissue>
    </source>
</reference>
<keyword evidence="1" id="KW-0732">Signal</keyword>
<evidence type="ECO:0000313" key="4">
    <source>
        <dbReference type="EMBL" id="KAL0179375.1"/>
    </source>
</evidence>
<proteinExistence type="predicted"/>
<dbReference type="InterPro" id="IPR057774">
    <property type="entry name" value="D8C_UMOD/GP2/OIT3-like"/>
</dbReference>
<comment type="caution">
    <text evidence="4">The sequence shown here is derived from an EMBL/GenBank/DDBJ whole genome shotgun (WGS) entry which is preliminary data.</text>
</comment>
<dbReference type="Pfam" id="PF23283">
    <property type="entry name" value="D8C_UMOD"/>
    <property type="match status" value="1"/>
</dbReference>
<name>A0ABD0PZY9_CIRMR</name>
<dbReference type="Proteomes" id="UP001529510">
    <property type="component" value="Unassembled WGS sequence"/>
</dbReference>
<dbReference type="AlphaFoldDB" id="A0ABD0PZY9"/>
<evidence type="ECO:0000259" key="3">
    <source>
        <dbReference type="Pfam" id="PF23283"/>
    </source>
</evidence>
<evidence type="ECO:0000313" key="5">
    <source>
        <dbReference type="Proteomes" id="UP001529510"/>
    </source>
</evidence>
<dbReference type="EMBL" id="JAMKFB020000012">
    <property type="protein sequence ID" value="KAL0179375.1"/>
    <property type="molecule type" value="Genomic_DNA"/>
</dbReference>
<protein>
    <recommendedName>
        <fullName evidence="3">UMOD/GP2/OIT3-like D8C domain-containing protein</fullName>
    </recommendedName>
</protein>
<keyword evidence="5" id="KW-1185">Reference proteome</keyword>
<gene>
    <name evidence="4" type="ORF">M9458_024817</name>
</gene>
<evidence type="ECO:0000256" key="1">
    <source>
        <dbReference type="ARBA" id="ARBA00022729"/>
    </source>
</evidence>
<feature type="domain" description="UMOD/GP2/OIT3-like D8C" evidence="3">
    <location>
        <begin position="44"/>
        <end position="117"/>
    </location>
</feature>
<accession>A0ABD0PZY9</accession>
<organism evidence="4 5">
    <name type="scientific">Cirrhinus mrigala</name>
    <name type="common">Mrigala</name>
    <dbReference type="NCBI Taxonomy" id="683832"/>
    <lineage>
        <taxon>Eukaryota</taxon>
        <taxon>Metazoa</taxon>
        <taxon>Chordata</taxon>
        <taxon>Craniata</taxon>
        <taxon>Vertebrata</taxon>
        <taxon>Euteleostomi</taxon>
        <taxon>Actinopterygii</taxon>
        <taxon>Neopterygii</taxon>
        <taxon>Teleostei</taxon>
        <taxon>Ostariophysi</taxon>
        <taxon>Cypriniformes</taxon>
        <taxon>Cyprinidae</taxon>
        <taxon>Labeoninae</taxon>
        <taxon>Labeonini</taxon>
        <taxon>Cirrhinus</taxon>
    </lineage>
</organism>
<keyword evidence="2" id="KW-1015">Disulfide bond</keyword>
<feature type="non-terminal residue" evidence="4">
    <location>
        <position position="117"/>
    </location>
</feature>